<dbReference type="AlphaFoldDB" id="A0A1S9RP76"/>
<reference evidence="3" key="1">
    <citation type="submission" date="2015-09" db="EMBL/GenBank/DDBJ databases">
        <authorList>
            <person name="Fill T.P."/>
            <person name="Baretta J.F."/>
            <person name="de Almeida L.G."/>
            <person name="Rocha M."/>
            <person name="de Souza D.H."/>
            <person name="Malavazi I."/>
            <person name="Cerdeira L.T."/>
            <person name="Hong H."/>
            <person name="Samborskyy M."/>
            <person name="de Vasconcelos A.T."/>
            <person name="Leadlay P."/>
            <person name="Rodrigues-Filho E."/>
        </authorList>
    </citation>
    <scope>NUCLEOTIDE SEQUENCE [LARGE SCALE GENOMIC DNA]</scope>
    <source>
        <strain evidence="3">LaBioMMi 136</strain>
    </source>
</reference>
<protein>
    <submittedName>
        <fullName evidence="2">Putative oxidoreductase, FAD-binding</fullName>
    </submittedName>
</protein>
<evidence type="ECO:0000259" key="1">
    <source>
        <dbReference type="Pfam" id="PF00175"/>
    </source>
</evidence>
<dbReference type="SUPFAM" id="SSF52343">
    <property type="entry name" value="Ferredoxin reductase-like, C-terminal NADP-linked domain"/>
    <property type="match status" value="1"/>
</dbReference>
<dbReference type="Gene3D" id="3.40.50.80">
    <property type="entry name" value="Nucleotide-binding domain of ferredoxin-NADP reductase (FNR) module"/>
    <property type="match status" value="1"/>
</dbReference>
<evidence type="ECO:0000313" key="3">
    <source>
        <dbReference type="Proteomes" id="UP000190744"/>
    </source>
</evidence>
<dbReference type="Gene3D" id="2.40.30.10">
    <property type="entry name" value="Translation factors"/>
    <property type="match status" value="1"/>
</dbReference>
<dbReference type="Proteomes" id="UP000190744">
    <property type="component" value="Unassembled WGS sequence"/>
</dbReference>
<dbReference type="Gene3D" id="2.30.110.10">
    <property type="entry name" value="Electron Transport, Fmn-binding Protein, Chain A"/>
    <property type="match status" value="1"/>
</dbReference>
<dbReference type="PANTHER" id="PTHR42815:SF2">
    <property type="entry name" value="FAD-BINDING, PUTATIVE (AFU_ORTHOLOGUE AFUA_6G07600)-RELATED"/>
    <property type="match status" value="1"/>
</dbReference>
<dbReference type="Pfam" id="PF00175">
    <property type="entry name" value="NAD_binding_1"/>
    <property type="match status" value="1"/>
</dbReference>
<dbReference type="InterPro" id="IPR012349">
    <property type="entry name" value="Split_barrel_FMN-bd"/>
</dbReference>
<name>A0A1S9RP76_PENBI</name>
<dbReference type="PANTHER" id="PTHR42815">
    <property type="entry name" value="FAD-BINDING, PUTATIVE (AFU_ORTHOLOGUE AFUA_6G07600)-RELATED"/>
    <property type="match status" value="1"/>
</dbReference>
<dbReference type="InterPro" id="IPR001433">
    <property type="entry name" value="OxRdtase_FAD/NAD-bd"/>
</dbReference>
<accession>A0A1S9RP76</accession>
<comment type="caution">
    <text evidence="2">The sequence shown here is derived from an EMBL/GenBank/DDBJ whole genome shotgun (WGS) entry which is preliminary data.</text>
</comment>
<gene>
    <name evidence="2" type="ORF">PEBR_19762</name>
</gene>
<evidence type="ECO:0000313" key="2">
    <source>
        <dbReference type="EMBL" id="OOQ86828.1"/>
    </source>
</evidence>
<organism evidence="2 3">
    <name type="scientific">Penicillium brasilianum</name>
    <dbReference type="NCBI Taxonomy" id="104259"/>
    <lineage>
        <taxon>Eukaryota</taxon>
        <taxon>Fungi</taxon>
        <taxon>Dikarya</taxon>
        <taxon>Ascomycota</taxon>
        <taxon>Pezizomycotina</taxon>
        <taxon>Eurotiomycetes</taxon>
        <taxon>Eurotiomycetidae</taxon>
        <taxon>Eurotiales</taxon>
        <taxon>Aspergillaceae</taxon>
        <taxon>Penicillium</taxon>
    </lineage>
</organism>
<dbReference type="SUPFAM" id="SSF63380">
    <property type="entry name" value="Riboflavin synthase domain-like"/>
    <property type="match status" value="1"/>
</dbReference>
<sequence>MIPKAKSRKPKSLVHLIIPPADDSKDLEFRPDGRGFRPSQWHNLNTGHHSACLLCAKATTKSGKWWTNRSGHPFITGCDHELPPISSSHKSRTTDSMAMAALHGWHPGERAIQRKLGFADAVKDHWSIVGSFMPEQHRIFHTSKLPFIPVTILDDEDRPWASIVSGSTGSIGFVKSPDARTLSVLTRLWEGDPLLDAIKTWTSPQGRENATTDRFLTAGLGIEFSTRRRNKFAGHIRAVQQVTELDYQIDLTVTETTGNCPKYINVREFGPYPHTRPIVAYQNRQLSPHDRLPDEVVDFILQADTAFIASIYKSEKATAKKYPSHAGMNARSGLPGFIRVRPSDGRTVVIPDYSGNRFVSSLGNIESSGLAGLTIVSFTTGDILYLTGTAENHVGPAALKIMARHASLTTLKVTGYTFVRDALPVRQHPGTLVERSPYSPKIKYLVEEIASETGDNEGHQAYLQEAVRLSSDLAVFKFRVAAQSGAPRISIRPGQAIVLDFMDWIGPPRYRHMADAAPESINDDRVRTWTVSSAHEGQDVASFELTMRKMPGGAVTGALFDVLKSHSSTQWGQPIKFDNSVRAGIVGITGDFSLSPERINDLWVAGGIGITPFLAMLQALGDRGPAAQGNLSLVLSTREPEIMLHLIQPSLAKMPPTLKVELEIFTKDFDFHKRVINSSNVQVTLHQGRVEPSYWATAPKNKNFFICGPNGFADSVVNGLQAASVQPSQIHREGFY</sequence>
<dbReference type="InterPro" id="IPR039261">
    <property type="entry name" value="FNR_nucleotide-bd"/>
</dbReference>
<proteinExistence type="predicted"/>
<dbReference type="InterPro" id="IPR017938">
    <property type="entry name" value="Riboflavin_synthase-like_b-brl"/>
</dbReference>
<feature type="domain" description="Oxidoreductase FAD/NAD(P)-binding" evidence="1">
    <location>
        <begin position="604"/>
        <end position="716"/>
    </location>
</feature>
<dbReference type="EMBL" id="LJBN01000133">
    <property type="protein sequence ID" value="OOQ86828.1"/>
    <property type="molecule type" value="Genomic_DNA"/>
</dbReference>
<dbReference type="GO" id="GO:0016491">
    <property type="term" value="F:oxidoreductase activity"/>
    <property type="evidence" value="ECO:0007669"/>
    <property type="project" value="InterPro"/>
</dbReference>